<dbReference type="Pfam" id="PF00085">
    <property type="entry name" value="Thioredoxin"/>
    <property type="match status" value="3"/>
</dbReference>
<evidence type="ECO:0000256" key="1">
    <source>
        <dbReference type="SAM" id="SignalP"/>
    </source>
</evidence>
<protein>
    <submittedName>
        <fullName evidence="3">AGAP010217PAlike [Tribolium castaneum]</fullName>
    </submittedName>
</protein>
<accession>A0A0K2UEX7</accession>
<dbReference type="AlphaFoldDB" id="A0A0K2UEX7"/>
<dbReference type="InterPro" id="IPR036249">
    <property type="entry name" value="Thioredoxin-like_sf"/>
</dbReference>
<evidence type="ECO:0000259" key="2">
    <source>
        <dbReference type="PROSITE" id="PS51352"/>
    </source>
</evidence>
<dbReference type="SUPFAM" id="SSF52833">
    <property type="entry name" value="Thioredoxin-like"/>
    <property type="match status" value="4"/>
</dbReference>
<organism evidence="3">
    <name type="scientific">Lepeophtheirus salmonis</name>
    <name type="common">Salmon louse</name>
    <name type="synonym">Caligus salmonis</name>
    <dbReference type="NCBI Taxonomy" id="72036"/>
    <lineage>
        <taxon>Eukaryota</taxon>
        <taxon>Metazoa</taxon>
        <taxon>Ecdysozoa</taxon>
        <taxon>Arthropoda</taxon>
        <taxon>Crustacea</taxon>
        <taxon>Multicrustacea</taxon>
        <taxon>Hexanauplia</taxon>
        <taxon>Copepoda</taxon>
        <taxon>Siphonostomatoida</taxon>
        <taxon>Caligidae</taxon>
        <taxon>Lepeophtheirus</taxon>
    </lineage>
</organism>
<dbReference type="PROSITE" id="PS51352">
    <property type="entry name" value="THIOREDOXIN_2"/>
    <property type="match status" value="3"/>
</dbReference>
<dbReference type="Gene3D" id="3.40.30.10">
    <property type="entry name" value="Glutaredoxin"/>
    <property type="match status" value="4"/>
</dbReference>
<dbReference type="GO" id="GO:0006457">
    <property type="term" value="P:protein folding"/>
    <property type="evidence" value="ECO:0007669"/>
    <property type="project" value="TreeGrafter"/>
</dbReference>
<dbReference type="PANTHER" id="PTHR45672:SF2">
    <property type="entry name" value="PROTEIN DISULFIDE-ISOMERASE A5"/>
    <property type="match status" value="1"/>
</dbReference>
<feature type="domain" description="Thioredoxin" evidence="2">
    <location>
        <begin position="127"/>
        <end position="269"/>
    </location>
</feature>
<feature type="domain" description="Thioredoxin" evidence="2">
    <location>
        <begin position="395"/>
        <end position="527"/>
    </location>
</feature>
<dbReference type="CDD" id="cd02997">
    <property type="entry name" value="PDI_a_PDIR"/>
    <property type="match status" value="2"/>
</dbReference>
<feature type="signal peptide" evidence="1">
    <location>
        <begin position="1"/>
        <end position="32"/>
    </location>
</feature>
<dbReference type="GO" id="GO:0003756">
    <property type="term" value="F:protein disulfide isomerase activity"/>
    <property type="evidence" value="ECO:0007669"/>
    <property type="project" value="InterPro"/>
</dbReference>
<dbReference type="PRINTS" id="PR00421">
    <property type="entry name" value="THIOREDOXIN"/>
</dbReference>
<dbReference type="PANTHER" id="PTHR45672">
    <property type="entry name" value="PROTEIN DISULFIDE-ISOMERASE C17H9.14C-RELATED"/>
    <property type="match status" value="1"/>
</dbReference>
<dbReference type="InterPro" id="IPR051063">
    <property type="entry name" value="PDI"/>
</dbReference>
<dbReference type="InterPro" id="IPR013766">
    <property type="entry name" value="Thioredoxin_domain"/>
</dbReference>
<dbReference type="OrthoDB" id="10264505at2759"/>
<dbReference type="EMBL" id="HACA01019121">
    <property type="protein sequence ID" value="CDW36482.1"/>
    <property type="molecule type" value="Transcribed_RNA"/>
</dbReference>
<feature type="domain" description="Thioredoxin" evidence="2">
    <location>
        <begin position="279"/>
        <end position="394"/>
    </location>
</feature>
<name>A0A0K2UEX7_LEPSM</name>
<reference evidence="3" key="1">
    <citation type="submission" date="2014-05" db="EMBL/GenBank/DDBJ databases">
        <authorList>
            <person name="Chronopoulou M."/>
        </authorList>
    </citation>
    <scope>NUCLEOTIDE SEQUENCE</scope>
    <source>
        <tissue evidence="3">Whole organism</tissue>
    </source>
</reference>
<dbReference type="GO" id="GO:0005783">
    <property type="term" value="C:endoplasmic reticulum"/>
    <property type="evidence" value="ECO:0007669"/>
    <property type="project" value="TreeGrafter"/>
</dbReference>
<keyword evidence="1" id="KW-0732">Signal</keyword>
<dbReference type="InterPro" id="IPR046374">
    <property type="entry name" value="PDI_a_PDIR"/>
</dbReference>
<evidence type="ECO:0000313" key="3">
    <source>
        <dbReference type="EMBL" id="CDW36482.1"/>
    </source>
</evidence>
<feature type="chain" id="PRO_5005488629" evidence="1">
    <location>
        <begin position="33"/>
        <end position="530"/>
    </location>
</feature>
<proteinExistence type="predicted"/>
<sequence length="530" mass="60213">MMTQQRRGLSIHSLPFCLSLFLFLTLSPTTSSSGKISYVESITDHKAFKKLLRTKNNVLIHFSSEKENSVNDLLDRSSVGIKGIGTIGSVDCSAHGKLCKKLKISFDGAESSSILKHYQNGKYHLDYNRSLKLESLVYFIKDPTGDIPWHEDPHAYHVHHLTDPSSFKKFIKSSENQKILVMFYAPWCGFCKRLKPIYQKAAETVMTDIQGAAMAAMDVNRPENAPIRKKFNITAFPTILYFEGNEMRYQYPGENDADSFVNFLKNPSPEDEIIPKKAIQLGWKDEDTSTVVHLDNGSFDEVISKETSINVMFYAPWCGHCKKMKPHFSAAANRLHDEGVDGKLGAVDCTSEDALCKRLGVKGYPTVKYFKNGKFEFDSGHAREEKTIVEFMKNPNEPPPPPPPEKKWSEEISEVVHLTTGSFKSFLKRKKHVVVMFYAPWCGHCKKAKSEFGSAAELFRDNPRTEFAAIDCIDEKTICSDYNVSGYPTFKYFSYFNKNGTPLEYNGGRSRKDFIKFMEDKIKALKKDEL</sequence>